<dbReference type="AlphaFoldDB" id="A0A433SCL0"/>
<protein>
    <submittedName>
        <fullName evidence="1">Uncharacterized protein</fullName>
    </submittedName>
</protein>
<dbReference type="EMBL" id="PQSP01000004">
    <property type="protein sequence ID" value="RUS66460.1"/>
    <property type="molecule type" value="Genomic_DNA"/>
</dbReference>
<dbReference type="InterPro" id="IPR008727">
    <property type="entry name" value="PAAR_motif"/>
</dbReference>
<comment type="caution">
    <text evidence="1">The sequence shown here is derived from an EMBL/GenBank/DDBJ whole genome shotgun (WGS) entry which is preliminary data.</text>
</comment>
<dbReference type="Pfam" id="PF05488">
    <property type="entry name" value="PAAR_motif"/>
    <property type="match status" value="1"/>
</dbReference>
<proteinExistence type="predicted"/>
<evidence type="ECO:0000313" key="1">
    <source>
        <dbReference type="EMBL" id="RUS66460.1"/>
    </source>
</evidence>
<organism evidence="1 2">
    <name type="scientific">Saezia sanguinis</name>
    <dbReference type="NCBI Taxonomy" id="1965230"/>
    <lineage>
        <taxon>Bacteria</taxon>
        <taxon>Pseudomonadati</taxon>
        <taxon>Pseudomonadota</taxon>
        <taxon>Betaproteobacteria</taxon>
        <taxon>Burkholderiales</taxon>
        <taxon>Saeziaceae</taxon>
        <taxon>Saezia</taxon>
    </lineage>
</organism>
<dbReference type="OrthoDB" id="9807902at2"/>
<name>A0A433SCL0_9BURK</name>
<keyword evidence="2" id="KW-1185">Reference proteome</keyword>
<dbReference type="Proteomes" id="UP000286947">
    <property type="component" value="Unassembled WGS sequence"/>
</dbReference>
<dbReference type="RefSeq" id="WP_126979952.1">
    <property type="nucleotide sequence ID" value="NZ_PQSP01000004.1"/>
</dbReference>
<dbReference type="CDD" id="cd14743">
    <property type="entry name" value="PAAR_CT_1"/>
    <property type="match status" value="1"/>
</dbReference>
<evidence type="ECO:0000313" key="2">
    <source>
        <dbReference type="Proteomes" id="UP000286947"/>
    </source>
</evidence>
<accession>A0A433SCL0</accession>
<gene>
    <name evidence="1" type="ORF">CUZ56_01739</name>
</gene>
<sequence>MTASSQGAGGSSGGRPVVLVGHAHSCPKHGAGTVVTGTAGFKVNGRNAACVGDLISCGAVIVNGTGATKVNGRCVARQGDATSHGGVLIEGDASWMVK</sequence>
<dbReference type="Gene3D" id="2.60.200.60">
    <property type="match status" value="1"/>
</dbReference>
<reference evidence="1 2" key="1">
    <citation type="submission" date="2018-01" db="EMBL/GenBank/DDBJ databases">
        <title>Saezia sanguinis gen. nov., sp. nov., in the order Burkholderiales isolated from human blood.</title>
        <authorList>
            <person name="Medina-Pascual M.J."/>
            <person name="Valdezate S."/>
            <person name="Monzon S."/>
            <person name="Cuesta I."/>
            <person name="Carrasco G."/>
            <person name="Villalon P."/>
            <person name="Saez-Nieto J.A."/>
        </authorList>
    </citation>
    <scope>NUCLEOTIDE SEQUENCE [LARGE SCALE GENOMIC DNA]</scope>
    <source>
        <strain evidence="1 2">CNM695-12</strain>
    </source>
</reference>